<reference evidence="4 5" key="1">
    <citation type="submission" date="2018-06" db="EMBL/GenBank/DDBJ databases">
        <authorList>
            <consortium name="Pathogen Informatics"/>
            <person name="Doyle S."/>
        </authorList>
    </citation>
    <scope>NUCLEOTIDE SEQUENCE [LARGE SCALE GENOMIC DNA]</scope>
    <source>
        <strain evidence="4 5">NCTC11165</strain>
    </source>
</reference>
<accession>A0A2X1AGD0</accession>
<evidence type="ECO:0000313" key="5">
    <source>
        <dbReference type="Proteomes" id="UP000250358"/>
    </source>
</evidence>
<evidence type="ECO:0000256" key="1">
    <source>
        <dbReference type="ARBA" id="ARBA00012528"/>
    </source>
</evidence>
<dbReference type="GO" id="GO:1902201">
    <property type="term" value="P:negative regulation of bacterial-type flagellum-dependent cell motility"/>
    <property type="evidence" value="ECO:0007669"/>
    <property type="project" value="TreeGrafter"/>
</dbReference>
<dbReference type="EC" id="2.7.7.65" evidence="1"/>
<dbReference type="EMBL" id="UAQM01000007">
    <property type="protein sequence ID" value="SPU43923.1"/>
    <property type="molecule type" value="Genomic_DNA"/>
</dbReference>
<gene>
    <name evidence="4" type="primary">cph2_2</name>
    <name evidence="4" type="ORF">NCTC11165_01317</name>
</gene>
<sequence length="85" mass="9450">MPQLSPEQAMRRAEDIQAELRALRIEHGGRALGPVTASFGLATAPEHCDFDKLVETADAALYRAKHRGRDRIVVADRRATEQRIA</sequence>
<evidence type="ECO:0000313" key="4">
    <source>
        <dbReference type="EMBL" id="SPU43923.1"/>
    </source>
</evidence>
<dbReference type="PANTHER" id="PTHR45138">
    <property type="entry name" value="REGULATORY COMPONENTS OF SENSORY TRANSDUCTION SYSTEM"/>
    <property type="match status" value="1"/>
</dbReference>
<dbReference type="SUPFAM" id="SSF55073">
    <property type="entry name" value="Nucleotide cyclase"/>
    <property type="match status" value="1"/>
</dbReference>
<dbReference type="InterPro" id="IPR050469">
    <property type="entry name" value="Diguanylate_Cyclase"/>
</dbReference>
<proteinExistence type="predicted"/>
<dbReference type="PANTHER" id="PTHR45138:SF9">
    <property type="entry name" value="DIGUANYLATE CYCLASE DGCM-RELATED"/>
    <property type="match status" value="1"/>
</dbReference>
<dbReference type="GO" id="GO:0005886">
    <property type="term" value="C:plasma membrane"/>
    <property type="evidence" value="ECO:0007669"/>
    <property type="project" value="TreeGrafter"/>
</dbReference>
<feature type="domain" description="GGDEF" evidence="3">
    <location>
        <begin position="1"/>
        <end position="77"/>
    </location>
</feature>
<dbReference type="AlphaFoldDB" id="A0A2X1AGD0"/>
<dbReference type="Pfam" id="PF00990">
    <property type="entry name" value="GGDEF"/>
    <property type="match status" value="1"/>
</dbReference>
<dbReference type="NCBIfam" id="TIGR00254">
    <property type="entry name" value="GGDEF"/>
    <property type="match status" value="1"/>
</dbReference>
<dbReference type="GO" id="GO:0052621">
    <property type="term" value="F:diguanylate cyclase activity"/>
    <property type="evidence" value="ECO:0007669"/>
    <property type="project" value="UniProtKB-EC"/>
</dbReference>
<evidence type="ECO:0000256" key="2">
    <source>
        <dbReference type="ARBA" id="ARBA00034247"/>
    </source>
</evidence>
<organism evidence="4 5">
    <name type="scientific">Brevundimonas diminuta</name>
    <name type="common">Pseudomonas diminuta</name>
    <dbReference type="NCBI Taxonomy" id="293"/>
    <lineage>
        <taxon>Bacteria</taxon>
        <taxon>Pseudomonadati</taxon>
        <taxon>Pseudomonadota</taxon>
        <taxon>Alphaproteobacteria</taxon>
        <taxon>Caulobacterales</taxon>
        <taxon>Caulobacteraceae</taxon>
        <taxon>Brevundimonas</taxon>
    </lineage>
</organism>
<dbReference type="InterPro" id="IPR000160">
    <property type="entry name" value="GGDEF_dom"/>
</dbReference>
<dbReference type="PROSITE" id="PS50887">
    <property type="entry name" value="GGDEF"/>
    <property type="match status" value="1"/>
</dbReference>
<name>A0A2X1AGD0_BREDI</name>
<evidence type="ECO:0000259" key="3">
    <source>
        <dbReference type="PROSITE" id="PS50887"/>
    </source>
</evidence>
<protein>
    <recommendedName>
        <fullName evidence="1">diguanylate cyclase</fullName>
        <ecNumber evidence="1">2.7.7.65</ecNumber>
    </recommendedName>
</protein>
<dbReference type="InterPro" id="IPR029787">
    <property type="entry name" value="Nucleotide_cyclase"/>
</dbReference>
<dbReference type="Proteomes" id="UP000250358">
    <property type="component" value="Unassembled WGS sequence"/>
</dbReference>
<dbReference type="InterPro" id="IPR043128">
    <property type="entry name" value="Rev_trsase/Diguanyl_cyclase"/>
</dbReference>
<dbReference type="GO" id="GO:0043709">
    <property type="term" value="P:cell adhesion involved in single-species biofilm formation"/>
    <property type="evidence" value="ECO:0007669"/>
    <property type="project" value="TreeGrafter"/>
</dbReference>
<dbReference type="Gene3D" id="3.30.70.270">
    <property type="match status" value="1"/>
</dbReference>
<comment type="catalytic activity">
    <reaction evidence="2">
        <text>2 GTP = 3',3'-c-di-GMP + 2 diphosphate</text>
        <dbReference type="Rhea" id="RHEA:24898"/>
        <dbReference type="ChEBI" id="CHEBI:33019"/>
        <dbReference type="ChEBI" id="CHEBI:37565"/>
        <dbReference type="ChEBI" id="CHEBI:58805"/>
        <dbReference type="EC" id="2.7.7.65"/>
    </reaction>
</comment>